<feature type="region of interest" description="Disordered" evidence="1">
    <location>
        <begin position="1"/>
        <end position="37"/>
    </location>
</feature>
<organism evidence="2">
    <name type="scientific">marine metagenome</name>
    <dbReference type="NCBI Taxonomy" id="408172"/>
    <lineage>
        <taxon>unclassified sequences</taxon>
        <taxon>metagenomes</taxon>
        <taxon>ecological metagenomes</taxon>
    </lineage>
</organism>
<evidence type="ECO:0000256" key="1">
    <source>
        <dbReference type="SAM" id="MobiDB-lite"/>
    </source>
</evidence>
<evidence type="ECO:0000313" key="2">
    <source>
        <dbReference type="EMBL" id="SVD90986.1"/>
    </source>
</evidence>
<gene>
    <name evidence="2" type="ORF">METZ01_LOCUS443840</name>
</gene>
<name>A0A382Z664_9ZZZZ</name>
<dbReference type="AlphaFoldDB" id="A0A382Z664"/>
<feature type="non-terminal residue" evidence="2">
    <location>
        <position position="37"/>
    </location>
</feature>
<protein>
    <submittedName>
        <fullName evidence="2">Uncharacterized protein</fullName>
    </submittedName>
</protein>
<reference evidence="2" key="1">
    <citation type="submission" date="2018-05" db="EMBL/GenBank/DDBJ databases">
        <authorList>
            <person name="Lanie J.A."/>
            <person name="Ng W.-L."/>
            <person name="Kazmierczak K.M."/>
            <person name="Andrzejewski T.M."/>
            <person name="Davidsen T.M."/>
            <person name="Wayne K.J."/>
            <person name="Tettelin H."/>
            <person name="Glass J.I."/>
            <person name="Rusch D."/>
            <person name="Podicherti R."/>
            <person name="Tsui H.-C.T."/>
            <person name="Winkler M.E."/>
        </authorList>
    </citation>
    <scope>NUCLEOTIDE SEQUENCE</scope>
</reference>
<dbReference type="EMBL" id="UINC01181342">
    <property type="protein sequence ID" value="SVD90986.1"/>
    <property type="molecule type" value="Genomic_DNA"/>
</dbReference>
<sequence length="37" mass="3761">MPLAGQLPAPTGTPPGRGSVAGKLWQPKPGTEPCVYT</sequence>
<proteinExistence type="predicted"/>
<accession>A0A382Z664</accession>